<proteinExistence type="predicted"/>
<gene>
    <name evidence="1" type="ORF">V6N12_076277</name>
</gene>
<dbReference type="EMBL" id="JBBPBM010000846">
    <property type="protein sequence ID" value="KAK8490662.1"/>
    <property type="molecule type" value="Genomic_DNA"/>
</dbReference>
<name>A0ABR2ACA4_9ROSI</name>
<accession>A0ABR2ACA4</accession>
<evidence type="ECO:0000313" key="2">
    <source>
        <dbReference type="Proteomes" id="UP001472677"/>
    </source>
</evidence>
<sequence length="93" mass="10492">MVDDLLSFCCNLGGLVNNLKFLSRLVRELGSNVKVLALRKLTSTLQTDMDFFKERSCSLLLEVEILNDLVQRGICLLFGHGGWEFRGVLSAWD</sequence>
<keyword evidence="2" id="KW-1185">Reference proteome</keyword>
<reference evidence="1 2" key="1">
    <citation type="journal article" date="2024" name="G3 (Bethesda)">
        <title>Genome assembly of Hibiscus sabdariffa L. provides insights into metabolisms of medicinal natural products.</title>
        <authorList>
            <person name="Kim T."/>
        </authorList>
    </citation>
    <scope>NUCLEOTIDE SEQUENCE [LARGE SCALE GENOMIC DNA]</scope>
    <source>
        <strain evidence="1">TK-2024</strain>
        <tissue evidence="1">Old leaves</tissue>
    </source>
</reference>
<organism evidence="1 2">
    <name type="scientific">Hibiscus sabdariffa</name>
    <name type="common">roselle</name>
    <dbReference type="NCBI Taxonomy" id="183260"/>
    <lineage>
        <taxon>Eukaryota</taxon>
        <taxon>Viridiplantae</taxon>
        <taxon>Streptophyta</taxon>
        <taxon>Embryophyta</taxon>
        <taxon>Tracheophyta</taxon>
        <taxon>Spermatophyta</taxon>
        <taxon>Magnoliopsida</taxon>
        <taxon>eudicotyledons</taxon>
        <taxon>Gunneridae</taxon>
        <taxon>Pentapetalae</taxon>
        <taxon>rosids</taxon>
        <taxon>malvids</taxon>
        <taxon>Malvales</taxon>
        <taxon>Malvaceae</taxon>
        <taxon>Malvoideae</taxon>
        <taxon>Hibiscus</taxon>
    </lineage>
</organism>
<comment type="caution">
    <text evidence="1">The sequence shown here is derived from an EMBL/GenBank/DDBJ whole genome shotgun (WGS) entry which is preliminary data.</text>
</comment>
<dbReference type="Proteomes" id="UP001472677">
    <property type="component" value="Unassembled WGS sequence"/>
</dbReference>
<evidence type="ECO:0000313" key="1">
    <source>
        <dbReference type="EMBL" id="KAK8490662.1"/>
    </source>
</evidence>
<protein>
    <submittedName>
        <fullName evidence="1">Uncharacterized protein</fullName>
    </submittedName>
</protein>